<protein>
    <submittedName>
        <fullName evidence="1">Uncharacterized protein</fullName>
    </submittedName>
</protein>
<sequence length="55" mass="6159">MPLMKYVRTVYFVKKGSVLTFGDICPVLTFGGYLYCADFGGYLYCSDIWGISVLS</sequence>
<proteinExistence type="predicted"/>
<comment type="caution">
    <text evidence="1">The sequence shown here is derived from an EMBL/GenBank/DDBJ whole genome shotgun (WGS) entry which is preliminary data.</text>
</comment>
<accession>A0ABN9B8G5</accession>
<reference evidence="1" key="1">
    <citation type="submission" date="2023-05" db="EMBL/GenBank/DDBJ databases">
        <authorList>
            <person name="Stuckert A."/>
        </authorList>
    </citation>
    <scope>NUCLEOTIDE SEQUENCE</scope>
</reference>
<dbReference type="EMBL" id="CATNWA010002842">
    <property type="protein sequence ID" value="CAI9543875.1"/>
    <property type="molecule type" value="Genomic_DNA"/>
</dbReference>
<evidence type="ECO:0000313" key="2">
    <source>
        <dbReference type="Proteomes" id="UP001162483"/>
    </source>
</evidence>
<dbReference type="Proteomes" id="UP001162483">
    <property type="component" value="Unassembled WGS sequence"/>
</dbReference>
<organism evidence="1 2">
    <name type="scientific">Staurois parvus</name>
    <dbReference type="NCBI Taxonomy" id="386267"/>
    <lineage>
        <taxon>Eukaryota</taxon>
        <taxon>Metazoa</taxon>
        <taxon>Chordata</taxon>
        <taxon>Craniata</taxon>
        <taxon>Vertebrata</taxon>
        <taxon>Euteleostomi</taxon>
        <taxon>Amphibia</taxon>
        <taxon>Batrachia</taxon>
        <taxon>Anura</taxon>
        <taxon>Neobatrachia</taxon>
        <taxon>Ranoidea</taxon>
        <taxon>Ranidae</taxon>
        <taxon>Staurois</taxon>
    </lineage>
</organism>
<name>A0ABN9B8G5_9NEOB</name>
<gene>
    <name evidence="1" type="ORF">SPARVUS_LOCUS2383942</name>
</gene>
<keyword evidence="2" id="KW-1185">Reference proteome</keyword>
<evidence type="ECO:0000313" key="1">
    <source>
        <dbReference type="EMBL" id="CAI9543875.1"/>
    </source>
</evidence>